<dbReference type="SUPFAM" id="SSF57603">
    <property type="entry name" value="FnI-like domain"/>
    <property type="match status" value="2"/>
</dbReference>
<feature type="region of interest" description="Disordered" evidence="1">
    <location>
        <begin position="1191"/>
        <end position="1338"/>
    </location>
</feature>
<feature type="domain" description="VWFC" evidence="2">
    <location>
        <begin position="181"/>
        <end position="239"/>
    </location>
</feature>
<dbReference type="EMBL" id="CADEAL010001680">
    <property type="protein sequence ID" value="CAB1434644.1"/>
    <property type="molecule type" value="Genomic_DNA"/>
</dbReference>
<dbReference type="Proteomes" id="UP001153269">
    <property type="component" value="Unassembled WGS sequence"/>
</dbReference>
<dbReference type="Pfam" id="PF00093">
    <property type="entry name" value="VWC"/>
    <property type="match status" value="2"/>
</dbReference>
<dbReference type="PANTHER" id="PTHR24637:SF421">
    <property type="entry name" value="CUTICLE COLLAGEN DPY-2"/>
    <property type="match status" value="1"/>
</dbReference>
<reference evidence="3" key="1">
    <citation type="submission" date="2020-03" db="EMBL/GenBank/DDBJ databases">
        <authorList>
            <person name="Weist P."/>
        </authorList>
    </citation>
    <scope>NUCLEOTIDE SEQUENCE</scope>
</reference>
<evidence type="ECO:0000313" key="4">
    <source>
        <dbReference type="Proteomes" id="UP001153269"/>
    </source>
</evidence>
<feature type="compositionally biased region" description="Gly residues" evidence="1">
    <location>
        <begin position="512"/>
        <end position="521"/>
    </location>
</feature>
<keyword evidence="4" id="KW-1185">Reference proteome</keyword>
<dbReference type="PROSITE" id="PS50184">
    <property type="entry name" value="VWFC_2"/>
    <property type="match status" value="2"/>
</dbReference>
<name>A0A9N7UQV2_PLEPL</name>
<feature type="region of interest" description="Disordered" evidence="1">
    <location>
        <begin position="429"/>
        <end position="580"/>
    </location>
</feature>
<feature type="compositionally biased region" description="Basic and acidic residues" evidence="1">
    <location>
        <begin position="1249"/>
        <end position="1272"/>
    </location>
</feature>
<dbReference type="PROSITE" id="PS01208">
    <property type="entry name" value="VWFC_1"/>
    <property type="match status" value="2"/>
</dbReference>
<feature type="region of interest" description="Disordered" evidence="1">
    <location>
        <begin position="968"/>
        <end position="1036"/>
    </location>
</feature>
<feature type="compositionally biased region" description="Low complexity" evidence="1">
    <location>
        <begin position="531"/>
        <end position="547"/>
    </location>
</feature>
<dbReference type="Gene3D" id="2.10.70.10">
    <property type="entry name" value="Complement Module, domain 1"/>
    <property type="match status" value="1"/>
</dbReference>
<dbReference type="InterPro" id="IPR008160">
    <property type="entry name" value="Collagen"/>
</dbReference>
<feature type="region of interest" description="Disordered" evidence="1">
    <location>
        <begin position="261"/>
        <end position="317"/>
    </location>
</feature>
<feature type="compositionally biased region" description="Basic and acidic residues" evidence="1">
    <location>
        <begin position="1230"/>
        <end position="1242"/>
    </location>
</feature>
<dbReference type="SMART" id="SM00214">
    <property type="entry name" value="VWC"/>
    <property type="match status" value="2"/>
</dbReference>
<evidence type="ECO:0000313" key="3">
    <source>
        <dbReference type="EMBL" id="CAB1434644.1"/>
    </source>
</evidence>
<accession>A0A9N7UQV2</accession>
<evidence type="ECO:0000256" key="1">
    <source>
        <dbReference type="SAM" id="MobiDB-lite"/>
    </source>
</evidence>
<feature type="domain" description="VWFC" evidence="2">
    <location>
        <begin position="103"/>
        <end position="161"/>
    </location>
</feature>
<proteinExistence type="predicted"/>
<comment type="caution">
    <text evidence="3">The sequence shown here is derived from an EMBL/GenBank/DDBJ whole genome shotgun (WGS) entry which is preliminary data.</text>
</comment>
<organism evidence="3 4">
    <name type="scientific">Pleuronectes platessa</name>
    <name type="common">European plaice</name>
    <dbReference type="NCBI Taxonomy" id="8262"/>
    <lineage>
        <taxon>Eukaryota</taxon>
        <taxon>Metazoa</taxon>
        <taxon>Chordata</taxon>
        <taxon>Craniata</taxon>
        <taxon>Vertebrata</taxon>
        <taxon>Euteleostomi</taxon>
        <taxon>Actinopterygii</taxon>
        <taxon>Neopterygii</taxon>
        <taxon>Teleostei</taxon>
        <taxon>Neoteleostei</taxon>
        <taxon>Acanthomorphata</taxon>
        <taxon>Carangaria</taxon>
        <taxon>Pleuronectiformes</taxon>
        <taxon>Pleuronectoidei</taxon>
        <taxon>Pleuronectidae</taxon>
        <taxon>Pleuronectes</taxon>
    </lineage>
</organism>
<dbReference type="InterPro" id="IPR001007">
    <property type="entry name" value="VWF_dom"/>
</dbReference>
<dbReference type="PANTHER" id="PTHR24637">
    <property type="entry name" value="COLLAGEN"/>
    <property type="match status" value="1"/>
</dbReference>
<dbReference type="Gene3D" id="6.20.200.20">
    <property type="match status" value="1"/>
</dbReference>
<sequence>MKEERESGRERGGGALLVSVGSNLSSRSLFLSGIFGFLSVDAVERTGTRSDFLCVCLRRLCVRTLYVWHPDMGPSVRSGITVCLALALAQVLTVTCQEETTTDTCTENGIVYANNDMWNPEPCRICVCDMGTAMCEAVVCEDLGPCQEAVTPDGECCPVCLSAASTSTPSAEPSAVESQGENCTVEGEVHQHNDIWKPEPCRVCVCDAGVAVCDDVKCETVSNCQKVVTPEGQCCPVCDNFASASRRIEIMGFKVVGLPGHAGPAGPPGGQGRTGPRGFKGRRGFAGPPGYDGEPGVPGNPGQSGPPGQMAPPGGALASQMALGFGEKSSVAGMVTGTRDLQDPTEQRGRLAVRECQETLEIQDPWESRVIEDQTGLQGKAGADVRRTWIIRGSRRTRTSRIWGSRGFPGLPGLPGLKGLKGNAGLFGSKGETGTVGSKGSSGASGTMGAPGPPGPAGLQGERGRAGPTGPVGKRGAAGHVGKPGPLGPLGIPGVPGFPGKPGMKGEAGPTGVRGGPGQQGTRGDAGHVGPQGQTGQQGAEGADGAPGVRGSGRRSGSDGFDWATRPPWPPGDDRRRRTQGANWVTSDWLDLKEKLDSREKEATTGLRGHWARWERTASAAPEETEGPSDFQDLKERRELQETEVSPVVMVYQAQRRGAVGERGVLGSGGPKGLEGDVGRGGEPGLTGARGLTGLIGAQGAEGKQGPMVRTQLVNISLPPCQIKKNPFLLRASSTMAQQETTANKAQLVPMETEELQERWGCRARRASLVMLERSERQEVQDLRVKGDRMEKTEKWALLDQQDQLVLQENEERGDLRDSTVSRVCPDCQAHPESQENPVLRVLLERLGLVEALVHGEKEAPREKEVKSAPMGGWDPKGVQVDQDMTGQREALVQRGVLVNQGVQDFRGCQEREAYPDLQARKEMAVLLETKVWRVKPDLMVHGDFLVLLDPSAPLDPTETRVNRALQDRQDAEEPGESLSGSTGQPGPIGAVGFPGTTGVDGQPGAKGETGEQGLKGEVGPFGPPGTAGKPGTQEAEEHRVKQALLVFLVCPEELDQLVLLELLGQMGPWELQESKALVVFMERAAPTDVRGSRDPRAPRVALERMETLERTVLRGLTDLQDLQGPQDSEASWVSRDSEEREACWDFQVLLVHQENLEPLEHRAAKGPLVELVYQEPLDREETPVQRVLPEQRGHLGDRGNPGPEGLAGVTGSPGEEGPVGFTGGPGEVGRQKAPLDPRDNLEYGGKWALKDHKERRGPLESRERGDRRDTEVSPVSTVYPGITGAEGDLGLTGIVGPAGHRGPPGVLGPAGNEGNIGQPGPMGAPGSRGSGGDIGAQSLNHHFSVRVHLVMPDLPALLAPQDLPLR</sequence>
<protein>
    <recommendedName>
        <fullName evidence="2">VWFC domain-containing protein</fullName>
    </recommendedName>
</protein>
<feature type="compositionally biased region" description="Low complexity" evidence="1">
    <location>
        <begin position="429"/>
        <end position="450"/>
    </location>
</feature>
<evidence type="ECO:0000259" key="2">
    <source>
        <dbReference type="PROSITE" id="PS50184"/>
    </source>
</evidence>
<feature type="compositionally biased region" description="Low complexity" evidence="1">
    <location>
        <begin position="295"/>
        <end position="316"/>
    </location>
</feature>
<dbReference type="Pfam" id="PF01391">
    <property type="entry name" value="Collagen"/>
    <property type="match status" value="5"/>
</dbReference>
<feature type="compositionally biased region" description="Low complexity" evidence="1">
    <location>
        <begin position="480"/>
        <end position="495"/>
    </location>
</feature>
<gene>
    <name evidence="3" type="ORF">PLEPLA_LOCUS22693</name>
</gene>
<dbReference type="FunFam" id="2.10.70.10:FF:000013">
    <property type="entry name" value="Collagen, type I, alpha 1"/>
    <property type="match status" value="1"/>
</dbReference>